<evidence type="ECO:0000313" key="1">
    <source>
        <dbReference type="EMBL" id="GGE20530.1"/>
    </source>
</evidence>
<sequence>MKIALHVGAHCTDEGRLARTLARNRDDLLARRVSVPPPGNYKVLLREALHALDRGEPSAEAKEVLLDTILQADEADHVILLNDNFFGTPRMAMKAGQFYPIAEQRLADMRQLFPDCEIGIFLAIRDPGTFVPAVHAQASGTTLDQVLNGTDPGTLRWSDLVRRMRQIAPDMPVTVWCNEDSPLIYGEIVRAMAGLEEGAKIKGAFDLLGEIMNPEGMKRFRAYFAANPTMTESQKRRAMAAFLDKYAIEDAVEEDLPLPPWPIDVFEYLTDAYEEDAEAIAALDGVTMLTS</sequence>
<dbReference type="EMBL" id="BMFJ01000001">
    <property type="protein sequence ID" value="GGE20530.1"/>
    <property type="molecule type" value="Genomic_DNA"/>
</dbReference>
<organism evidence="1 2">
    <name type="scientific">Primorskyibacter flagellatus</name>
    <dbReference type="NCBI Taxonomy" id="1387277"/>
    <lineage>
        <taxon>Bacteria</taxon>
        <taxon>Pseudomonadati</taxon>
        <taxon>Pseudomonadota</taxon>
        <taxon>Alphaproteobacteria</taxon>
        <taxon>Rhodobacterales</taxon>
        <taxon>Roseobacteraceae</taxon>
        <taxon>Primorskyibacter</taxon>
    </lineage>
</organism>
<proteinExistence type="predicted"/>
<name>A0A917A0Y7_9RHOB</name>
<dbReference type="Proteomes" id="UP000612855">
    <property type="component" value="Unassembled WGS sequence"/>
</dbReference>
<evidence type="ECO:0000313" key="2">
    <source>
        <dbReference type="Proteomes" id="UP000612855"/>
    </source>
</evidence>
<dbReference type="RefSeq" id="WP_188476212.1">
    <property type="nucleotide sequence ID" value="NZ_BMFJ01000001.1"/>
</dbReference>
<comment type="caution">
    <text evidence="1">The sequence shown here is derived from an EMBL/GenBank/DDBJ whole genome shotgun (WGS) entry which is preliminary data.</text>
</comment>
<protein>
    <submittedName>
        <fullName evidence="1">Uncharacterized protein</fullName>
    </submittedName>
</protein>
<keyword evidence="2" id="KW-1185">Reference proteome</keyword>
<gene>
    <name evidence="1" type="ORF">GCM10011360_06490</name>
</gene>
<reference evidence="2" key="1">
    <citation type="journal article" date="2019" name="Int. J. Syst. Evol. Microbiol.">
        <title>The Global Catalogue of Microorganisms (GCM) 10K type strain sequencing project: providing services to taxonomists for standard genome sequencing and annotation.</title>
        <authorList>
            <consortium name="The Broad Institute Genomics Platform"/>
            <consortium name="The Broad Institute Genome Sequencing Center for Infectious Disease"/>
            <person name="Wu L."/>
            <person name="Ma J."/>
        </authorList>
    </citation>
    <scope>NUCLEOTIDE SEQUENCE [LARGE SCALE GENOMIC DNA]</scope>
    <source>
        <strain evidence="2">CGMCC 1.12664</strain>
    </source>
</reference>
<dbReference type="AlphaFoldDB" id="A0A917A0Y7"/>
<accession>A0A917A0Y7</accession>